<sequence length="226" mass="24508">MSLLANIDVSKTSVGSAERMIGNRTLNPDYQLCPIWNGNDLAGRSVCLDSFYTKYAGCNSALDRIKVENFLRPAYMNYVTQSAAGIAAVDADYGSNLAATASGTLSSQRQSAMTRTGGYGNVDPSQYISGNTSKMDTMAANAYQNTQDQASLAAQQRRNAQSLGIGNSSQTRMNRSGSANINTNVMSKYDRNADYMYNNSVKNQDMSYLAINQYKMPVTPKSLLLA</sequence>
<protein>
    <submittedName>
        <fullName evidence="2">Uncharacterized protein</fullName>
    </submittedName>
</protein>
<accession>A0A6C0KSK8</accession>
<evidence type="ECO:0000313" key="2">
    <source>
        <dbReference type="EMBL" id="QHU20181.1"/>
    </source>
</evidence>
<reference evidence="2" key="1">
    <citation type="journal article" date="2020" name="Nature">
        <title>Giant virus diversity and host interactions through global metagenomics.</title>
        <authorList>
            <person name="Schulz F."/>
            <person name="Roux S."/>
            <person name="Paez-Espino D."/>
            <person name="Jungbluth S."/>
            <person name="Walsh D.A."/>
            <person name="Denef V.J."/>
            <person name="McMahon K.D."/>
            <person name="Konstantinidis K.T."/>
            <person name="Eloe-Fadrosh E.A."/>
            <person name="Kyrpides N.C."/>
            <person name="Woyke T."/>
        </authorList>
    </citation>
    <scope>NUCLEOTIDE SEQUENCE</scope>
    <source>
        <strain evidence="2">GVMAG-S-3300013014-136</strain>
    </source>
</reference>
<dbReference type="AlphaFoldDB" id="A0A6C0KSK8"/>
<feature type="region of interest" description="Disordered" evidence="1">
    <location>
        <begin position="158"/>
        <end position="178"/>
    </location>
</feature>
<organism evidence="2">
    <name type="scientific">viral metagenome</name>
    <dbReference type="NCBI Taxonomy" id="1070528"/>
    <lineage>
        <taxon>unclassified sequences</taxon>
        <taxon>metagenomes</taxon>
        <taxon>organismal metagenomes</taxon>
    </lineage>
</organism>
<name>A0A6C0KSK8_9ZZZZ</name>
<dbReference type="EMBL" id="MN740963">
    <property type="protein sequence ID" value="QHU20181.1"/>
    <property type="molecule type" value="Genomic_DNA"/>
</dbReference>
<proteinExistence type="predicted"/>
<evidence type="ECO:0000256" key="1">
    <source>
        <dbReference type="SAM" id="MobiDB-lite"/>
    </source>
</evidence>